<organism evidence="2 3">
    <name type="scientific">Limulus polyphemus</name>
    <name type="common">Atlantic horseshoe crab</name>
    <dbReference type="NCBI Taxonomy" id="6850"/>
    <lineage>
        <taxon>Eukaryota</taxon>
        <taxon>Metazoa</taxon>
        <taxon>Ecdysozoa</taxon>
        <taxon>Arthropoda</taxon>
        <taxon>Chelicerata</taxon>
        <taxon>Merostomata</taxon>
        <taxon>Xiphosura</taxon>
        <taxon>Limulidae</taxon>
        <taxon>Limulus</taxon>
    </lineage>
</organism>
<name>A0ABM1T8L4_LIMPO</name>
<gene>
    <name evidence="3 4 5 6 7 8 9 10" type="primary">LOC106468194</name>
</gene>
<dbReference type="InterPro" id="IPR006190">
    <property type="entry name" value="SAF_AFP_Neu5Ac"/>
</dbReference>
<dbReference type="Gene3D" id="3.90.1210.10">
    <property type="entry name" value="Antifreeze-like/N-acetylneuraminic acid synthase C-terminal domain"/>
    <property type="match status" value="1"/>
</dbReference>
<dbReference type="RefSeq" id="XP_022252220.1">
    <property type="nucleotide sequence ID" value="XM_022396512.1"/>
</dbReference>
<dbReference type="InterPro" id="IPR051690">
    <property type="entry name" value="PseI-like"/>
</dbReference>
<dbReference type="InterPro" id="IPR036732">
    <property type="entry name" value="AFP_Neu5c_C_sf"/>
</dbReference>
<dbReference type="RefSeq" id="XP_022252222.1">
    <property type="nucleotide sequence ID" value="XM_022396514.1"/>
</dbReference>
<accession>A0ABM1T8L4</accession>
<dbReference type="PANTHER" id="PTHR42966:SF1">
    <property type="entry name" value="SIALIC ACID SYNTHASE"/>
    <property type="match status" value="1"/>
</dbReference>
<dbReference type="GeneID" id="106468194"/>
<evidence type="ECO:0000313" key="3">
    <source>
        <dbReference type="RefSeq" id="XP_022252220.1"/>
    </source>
</evidence>
<proteinExistence type="predicted"/>
<keyword evidence="2" id="KW-1185">Reference proteome</keyword>
<dbReference type="Gene3D" id="3.20.20.70">
    <property type="entry name" value="Aldolase class I"/>
    <property type="match status" value="1"/>
</dbReference>
<dbReference type="CDD" id="cd11615">
    <property type="entry name" value="SAF_NeuB_like"/>
    <property type="match status" value="1"/>
</dbReference>
<evidence type="ECO:0000313" key="8">
    <source>
        <dbReference type="RefSeq" id="XP_022252225.1"/>
    </source>
</evidence>
<evidence type="ECO:0000313" key="9">
    <source>
        <dbReference type="RefSeq" id="XP_022252226.1"/>
    </source>
</evidence>
<dbReference type="RefSeq" id="XP_022252227.1">
    <property type="nucleotide sequence ID" value="XM_022396519.1"/>
</dbReference>
<dbReference type="Pfam" id="PF03102">
    <property type="entry name" value="NeuB"/>
    <property type="match status" value="1"/>
</dbReference>
<feature type="domain" description="AFP-like" evidence="1">
    <location>
        <begin position="293"/>
        <end position="350"/>
    </location>
</feature>
<evidence type="ECO:0000313" key="2">
    <source>
        <dbReference type="Proteomes" id="UP000694941"/>
    </source>
</evidence>
<dbReference type="RefSeq" id="XP_022252223.1">
    <property type="nucleotide sequence ID" value="XM_022396515.1"/>
</dbReference>
<dbReference type="Proteomes" id="UP000694941">
    <property type="component" value="Unplaced"/>
</dbReference>
<dbReference type="RefSeq" id="XP_022252225.1">
    <property type="nucleotide sequence ID" value="XM_022396517.1"/>
</dbReference>
<dbReference type="PROSITE" id="PS50844">
    <property type="entry name" value="AFP_LIKE"/>
    <property type="match status" value="1"/>
</dbReference>
<protein>
    <submittedName>
        <fullName evidence="3 4">Sialic acid synthase-like isoform X1</fullName>
    </submittedName>
</protein>
<evidence type="ECO:0000313" key="5">
    <source>
        <dbReference type="RefSeq" id="XP_022252222.1"/>
    </source>
</evidence>
<evidence type="ECO:0000313" key="10">
    <source>
        <dbReference type="RefSeq" id="XP_022252227.1"/>
    </source>
</evidence>
<dbReference type="PANTHER" id="PTHR42966">
    <property type="entry name" value="N-ACETYLNEURAMINATE SYNTHASE"/>
    <property type="match status" value="1"/>
</dbReference>
<dbReference type="RefSeq" id="XP_022252221.1">
    <property type="nucleotide sequence ID" value="XM_022396513.1"/>
</dbReference>
<dbReference type="RefSeq" id="XP_022252224.1">
    <property type="nucleotide sequence ID" value="XM_022396516.1"/>
</dbReference>
<reference evidence="3 4" key="1">
    <citation type="submission" date="2025-05" db="UniProtKB">
        <authorList>
            <consortium name="RefSeq"/>
        </authorList>
    </citation>
    <scope>IDENTIFICATION</scope>
    <source>
        <tissue evidence="3 4">Muscle</tissue>
    </source>
</reference>
<evidence type="ECO:0000313" key="7">
    <source>
        <dbReference type="RefSeq" id="XP_022252224.1"/>
    </source>
</evidence>
<sequence>MASFELVPGCWVGGNCPCFIIAEIGQNHQGDINIAKNMIEVAKKCGANCVKFQKSDLNSRFNKAALDRPYTSHHSWGNTYGQHRAHLEFSESQFKELKKHAERHEIIFSASGMDMVSLRFLNQLGVPFFKIGSGDANNYSLIQDVARFGKPLIVSTGMQSIDTVQKVYYLLKQFNIKLGFLHCVSAYPAPPSDINLRVIQSYQEKFPDVVIGYSGHETGTDISIAAVALGAKILERHLTLDKTWKGSDHCASLDPEEFQQLVSQVRNVETALGSHIKIVRESEIACYRKLGKTLVASQNLQCGTVLSEDMLDIKVSEPKGLNADQFYNVIGHTLIHDKEYDDSIFEEDIS</sequence>
<evidence type="ECO:0000259" key="1">
    <source>
        <dbReference type="PROSITE" id="PS50844"/>
    </source>
</evidence>
<evidence type="ECO:0000313" key="6">
    <source>
        <dbReference type="RefSeq" id="XP_022252223.1"/>
    </source>
</evidence>
<dbReference type="SUPFAM" id="SSF51269">
    <property type="entry name" value="AFP III-like domain"/>
    <property type="match status" value="1"/>
</dbReference>
<dbReference type="InterPro" id="IPR013132">
    <property type="entry name" value="PseI/NeuA/B-like_N"/>
</dbReference>
<dbReference type="RefSeq" id="XP_022252226.1">
    <property type="nucleotide sequence ID" value="XM_022396518.1"/>
</dbReference>
<evidence type="ECO:0000313" key="4">
    <source>
        <dbReference type="RefSeq" id="XP_022252221.1"/>
    </source>
</evidence>
<dbReference type="SUPFAM" id="SSF51569">
    <property type="entry name" value="Aldolase"/>
    <property type="match status" value="1"/>
</dbReference>
<dbReference type="InterPro" id="IPR057736">
    <property type="entry name" value="SAF_PseI/NeuA/NeuB"/>
</dbReference>
<dbReference type="InterPro" id="IPR013785">
    <property type="entry name" value="Aldolase_TIM"/>
</dbReference>